<gene>
    <name evidence="8" type="ORF">CFIMG_003271RA</name>
</gene>
<sequence length="923" mass="102627">MDSALSNAKVVLLAVHLASIAQVDALTCLISQNVTVLRNDIALRILLTFLPEEVSPALYVPLLKELDSGVLEKRNECIDASFVQSLSDEEAVKKGRKLKLSPIVWDSPAVDVQGNHVGLFLLKRAYQIGKNPRILGLLYELLPPFFDRFPPLRPWYISQVLPLIRRNFEYYPQSPANITLEQFQDLSETQCVELLLSQTGINADERTLIGRDFRGMIGPWLQSSRHLSRLDEDGCIVCPAFVKVLEWILHQTSKSWPVAIQALVQWNGFDDIETGDFEMHLSVDSNQLRILKQMYLQAAIGCVYLMPEGRIPALYATHEVLAKVTRILGFSELPTLEQASSNLETLQSFQDSSFIVPKLSSYMRSGFLSSSNSLTIPSKISVHLLQNLCISAFLFARLGILQSIKNMGDLVFFSDSQGQQTLVTRYVAAIANRVSHNQEADWAKAREELIWLRSWGQEDKGRSVGVFGSVGKEFIECEFLKALLASTRHYNLARSLYEENIPRPLDADVLKRNIVAQALNAYDNATNPNRTRGGLKKCDEIIHAFPLTIGKNSPEMARIEALLKATHALSEYSLVLKKGEPFTPVILRAHEDPTFILERVLEQNPKSYTKLQDFVDIGTDLVHAGLCCPQSKKPSHQSTPLEREETAFLKRVEWRVISMCVQAALQEDDFETAYSYVVNRLSTVTSPEIAGTKDSYAWKAALQSGNYIRTPRTVRPTHVGTASVNPDIRHLEQRIECLSTALRIAPASQLEDILQVFSQCEEQLDTSLNAEAVSEAAWEAAGETSAIPGSFVPPPHLDLRRTDSIRSNRSTRSTGGSSGHVEGKEPEESMSLFDLSKATARLATRNFTALSGFTAGTNSPARSMSPSMANEGATGYEDARNDDAHRTRKRDQLRDAAVGTLVSGVGWLINAPASQQKEDGETR</sequence>
<keyword evidence="6" id="KW-0732">Signal</keyword>
<dbReference type="Pfam" id="PF08314">
    <property type="entry name" value="Sec39"/>
    <property type="match status" value="1"/>
</dbReference>
<evidence type="ECO:0000256" key="2">
    <source>
        <dbReference type="ARBA" id="ARBA00022448"/>
    </source>
</evidence>
<dbReference type="AlphaFoldDB" id="A0A2C5X0G9"/>
<feature type="compositionally biased region" description="Polar residues" evidence="5">
    <location>
        <begin position="857"/>
        <end position="868"/>
    </location>
</feature>
<feature type="region of interest" description="Disordered" evidence="5">
    <location>
        <begin position="857"/>
        <end position="892"/>
    </location>
</feature>
<dbReference type="GO" id="GO:0005783">
    <property type="term" value="C:endoplasmic reticulum"/>
    <property type="evidence" value="ECO:0007669"/>
    <property type="project" value="UniProtKB-SubCell"/>
</dbReference>
<dbReference type="GO" id="GO:0015031">
    <property type="term" value="P:protein transport"/>
    <property type="evidence" value="ECO:0007669"/>
    <property type="project" value="UniProtKB-KW"/>
</dbReference>
<feature type="domain" description="Sec39" evidence="7">
    <location>
        <begin position="11"/>
        <end position="778"/>
    </location>
</feature>
<feature type="chain" id="PRO_5012790248" description="Sec39 domain-containing protein" evidence="6">
    <location>
        <begin position="26"/>
        <end position="923"/>
    </location>
</feature>
<evidence type="ECO:0000259" key="7">
    <source>
        <dbReference type="Pfam" id="PF08314"/>
    </source>
</evidence>
<comment type="caution">
    <text evidence="8">The sequence shown here is derived from an EMBL/GenBank/DDBJ whole genome shotgun (WGS) entry which is preliminary data.</text>
</comment>
<evidence type="ECO:0000256" key="6">
    <source>
        <dbReference type="SAM" id="SignalP"/>
    </source>
</evidence>
<feature type="signal peptide" evidence="6">
    <location>
        <begin position="1"/>
        <end position="25"/>
    </location>
</feature>
<keyword evidence="4" id="KW-0653">Protein transport</keyword>
<keyword evidence="2" id="KW-0813">Transport</keyword>
<evidence type="ECO:0000256" key="1">
    <source>
        <dbReference type="ARBA" id="ARBA00004240"/>
    </source>
</evidence>
<feature type="region of interest" description="Disordered" evidence="5">
    <location>
        <begin position="783"/>
        <end position="830"/>
    </location>
</feature>
<keyword evidence="3" id="KW-0256">Endoplasmic reticulum</keyword>
<dbReference type="PANTHER" id="PTHR40787:SF3">
    <property type="entry name" value="PROTEIN TRANSPORT PROTEIN SEC39"/>
    <property type="match status" value="1"/>
</dbReference>
<evidence type="ECO:0000256" key="3">
    <source>
        <dbReference type="ARBA" id="ARBA00022824"/>
    </source>
</evidence>
<protein>
    <recommendedName>
        <fullName evidence="7">Sec39 domain-containing protein</fullName>
    </recommendedName>
</protein>
<dbReference type="PANTHER" id="PTHR40787">
    <property type="entry name" value="SECRETED PROTEIN"/>
    <property type="match status" value="1"/>
</dbReference>
<feature type="compositionally biased region" description="Basic and acidic residues" evidence="5">
    <location>
        <begin position="877"/>
        <end position="892"/>
    </location>
</feature>
<reference evidence="8 9" key="2">
    <citation type="journal article" date="2013" name="IMA Fungus">
        <title>IMA Genome-F 1: Ceratocystis fimbriata: Draft nuclear genome sequence for the plant pathogen, Ceratocystis fimbriata.</title>
        <authorList>
            <person name="Wilken P.M."/>
            <person name="Steenkamp E.T."/>
            <person name="Wingfield M.J."/>
            <person name="de Beer Z.W."/>
            <person name="Wingfield B.D."/>
        </authorList>
    </citation>
    <scope>NUCLEOTIDE SEQUENCE [LARGE SCALE GENOMIC DNA]</scope>
    <source>
        <strain evidence="8 9">CBS 114723</strain>
    </source>
</reference>
<dbReference type="Proteomes" id="UP000222788">
    <property type="component" value="Unassembled WGS sequence"/>
</dbReference>
<accession>A0A2C5X0G9</accession>
<evidence type="ECO:0000313" key="9">
    <source>
        <dbReference type="Proteomes" id="UP000222788"/>
    </source>
</evidence>
<evidence type="ECO:0000256" key="4">
    <source>
        <dbReference type="ARBA" id="ARBA00022927"/>
    </source>
</evidence>
<reference evidence="8 9" key="1">
    <citation type="journal article" date="2013" name="Fungal Biol.">
        <title>Analysis of microsatellite markers in the genome of the plant pathogen Ceratocystis fimbriata.</title>
        <authorList>
            <person name="Simpson M.C."/>
            <person name="Wilken P.M."/>
            <person name="Coetzee M.P."/>
            <person name="Wingfield M.J."/>
            <person name="Wingfield B.D."/>
        </authorList>
    </citation>
    <scope>NUCLEOTIDE SEQUENCE [LARGE SCALE GENOMIC DNA]</scope>
    <source>
        <strain evidence="8 9">CBS 114723</strain>
    </source>
</reference>
<dbReference type="OrthoDB" id="3434013at2759"/>
<keyword evidence="9" id="KW-1185">Reference proteome</keyword>
<dbReference type="GO" id="GO:0006890">
    <property type="term" value="P:retrograde vesicle-mediated transport, Golgi to endoplasmic reticulum"/>
    <property type="evidence" value="ECO:0007669"/>
    <property type="project" value="InterPro"/>
</dbReference>
<feature type="compositionally biased region" description="Basic and acidic residues" evidence="5">
    <location>
        <begin position="797"/>
        <end position="806"/>
    </location>
</feature>
<evidence type="ECO:0000256" key="5">
    <source>
        <dbReference type="SAM" id="MobiDB-lite"/>
    </source>
</evidence>
<proteinExistence type="predicted"/>
<organism evidence="8 9">
    <name type="scientific">Ceratocystis fimbriata CBS 114723</name>
    <dbReference type="NCBI Taxonomy" id="1035309"/>
    <lineage>
        <taxon>Eukaryota</taxon>
        <taxon>Fungi</taxon>
        <taxon>Dikarya</taxon>
        <taxon>Ascomycota</taxon>
        <taxon>Pezizomycotina</taxon>
        <taxon>Sordariomycetes</taxon>
        <taxon>Hypocreomycetidae</taxon>
        <taxon>Microascales</taxon>
        <taxon>Ceratocystidaceae</taxon>
        <taxon>Ceratocystis</taxon>
    </lineage>
</organism>
<comment type="subcellular location">
    <subcellularLocation>
        <location evidence="1">Endoplasmic reticulum</location>
    </subcellularLocation>
</comment>
<name>A0A2C5X0G9_9PEZI</name>
<evidence type="ECO:0000313" key="8">
    <source>
        <dbReference type="EMBL" id="PHH51374.1"/>
    </source>
</evidence>
<dbReference type="InterPro" id="IPR013244">
    <property type="entry name" value="Sec39_domain"/>
</dbReference>
<dbReference type="EMBL" id="APWK03000094">
    <property type="protein sequence ID" value="PHH51374.1"/>
    <property type="molecule type" value="Genomic_DNA"/>
</dbReference>